<evidence type="ECO:0000313" key="2">
    <source>
        <dbReference type="EMBL" id="MBK3496343.1"/>
    </source>
</evidence>
<dbReference type="EMBL" id="JAEOAH010000028">
    <property type="protein sequence ID" value="MBK3496343.1"/>
    <property type="molecule type" value="Genomic_DNA"/>
</dbReference>
<proteinExistence type="predicted"/>
<dbReference type="Pfam" id="PF01841">
    <property type="entry name" value="Transglut_core"/>
    <property type="match status" value="1"/>
</dbReference>
<comment type="caution">
    <text evidence="2">The sequence shown here is derived from an EMBL/GenBank/DDBJ whole genome shotgun (WGS) entry which is preliminary data.</text>
</comment>
<feature type="domain" description="Transglutaminase-like" evidence="1">
    <location>
        <begin position="5"/>
        <end position="75"/>
    </location>
</feature>
<dbReference type="RefSeq" id="WP_200749816.1">
    <property type="nucleotide sequence ID" value="NZ_JAEOAH010000028.1"/>
</dbReference>
<gene>
    <name evidence="2" type="ORF">JFL43_16045</name>
</gene>
<name>A0ABS1HA82_9BACL</name>
<dbReference type="InterPro" id="IPR038765">
    <property type="entry name" value="Papain-like_cys_pep_sf"/>
</dbReference>
<dbReference type="SUPFAM" id="SSF54001">
    <property type="entry name" value="Cysteine proteinases"/>
    <property type="match status" value="1"/>
</dbReference>
<protein>
    <submittedName>
        <fullName evidence="2">Transglutaminase domain-containing protein</fullName>
    </submittedName>
</protein>
<accession>A0ABS1HA82</accession>
<sequence length="81" mass="9293">MAQSILSDATFTDYGSARSMYSAYQIFYQHKGDCDSMAHAMQIVFDMNGFKTRLGYTTHHAWLEVQVSGKWYSFEGSFNDI</sequence>
<dbReference type="Gene3D" id="3.10.620.30">
    <property type="match status" value="1"/>
</dbReference>
<keyword evidence="3" id="KW-1185">Reference proteome</keyword>
<evidence type="ECO:0000259" key="1">
    <source>
        <dbReference type="Pfam" id="PF01841"/>
    </source>
</evidence>
<evidence type="ECO:0000313" key="3">
    <source>
        <dbReference type="Proteomes" id="UP000618943"/>
    </source>
</evidence>
<organism evidence="2 3">
    <name type="scientific">Viridibacillus soli</name>
    <dbReference type="NCBI Taxonomy" id="2798301"/>
    <lineage>
        <taxon>Bacteria</taxon>
        <taxon>Bacillati</taxon>
        <taxon>Bacillota</taxon>
        <taxon>Bacilli</taxon>
        <taxon>Bacillales</taxon>
        <taxon>Caryophanaceae</taxon>
        <taxon>Viridibacillus</taxon>
    </lineage>
</organism>
<reference evidence="2 3" key="1">
    <citation type="submission" date="2020-12" db="EMBL/GenBank/DDBJ databases">
        <title>YIM B01967 draft genome.</title>
        <authorList>
            <person name="Yan X."/>
        </authorList>
    </citation>
    <scope>NUCLEOTIDE SEQUENCE [LARGE SCALE GENOMIC DNA]</scope>
    <source>
        <strain evidence="2 3">YIM B01967</strain>
    </source>
</reference>
<dbReference type="Proteomes" id="UP000618943">
    <property type="component" value="Unassembled WGS sequence"/>
</dbReference>
<dbReference type="InterPro" id="IPR002931">
    <property type="entry name" value="Transglutaminase-like"/>
</dbReference>